<feature type="domain" description="DUF6533" evidence="1">
    <location>
        <begin position="24"/>
        <end position="68"/>
    </location>
</feature>
<gene>
    <name evidence="2" type="ORF">NP233_g2197</name>
</gene>
<sequence>MGSLLEVLAREVQQGLRDVQATRYAQLASCCIIVYDHLLTLDSELDLIWRSSWSFGKALFIINRYYTLSSVIFNNYALFSSSLTDNVRFSFTKFTGCYSFPAVAPFQLSPILSMARMDRTDSLHDCGSHSTNALIRALFSEQKNPGLDAYIVSGRFEYIRSNYGEGSSVNHCHGKTAGISTYSNPFGLHLLRSIPCLTEVLHLLDTDIDKRVPSLCSGFNQGLSDLPV</sequence>
<organism evidence="2 3">
    <name type="scientific">Leucocoprinus birnbaumii</name>
    <dbReference type="NCBI Taxonomy" id="56174"/>
    <lineage>
        <taxon>Eukaryota</taxon>
        <taxon>Fungi</taxon>
        <taxon>Dikarya</taxon>
        <taxon>Basidiomycota</taxon>
        <taxon>Agaricomycotina</taxon>
        <taxon>Agaricomycetes</taxon>
        <taxon>Agaricomycetidae</taxon>
        <taxon>Agaricales</taxon>
        <taxon>Agaricineae</taxon>
        <taxon>Agaricaceae</taxon>
        <taxon>Leucocoprinus</taxon>
    </lineage>
</organism>
<reference evidence="2" key="1">
    <citation type="submission" date="2022-07" db="EMBL/GenBank/DDBJ databases">
        <title>Genome Sequence of Leucocoprinus birnbaumii.</title>
        <authorList>
            <person name="Buettner E."/>
        </authorList>
    </citation>
    <scope>NUCLEOTIDE SEQUENCE</scope>
    <source>
        <strain evidence="2">VT141</strain>
    </source>
</reference>
<evidence type="ECO:0000313" key="3">
    <source>
        <dbReference type="Proteomes" id="UP001213000"/>
    </source>
</evidence>
<proteinExistence type="predicted"/>
<evidence type="ECO:0000259" key="1">
    <source>
        <dbReference type="Pfam" id="PF20151"/>
    </source>
</evidence>
<name>A0AAD5VZB0_9AGAR</name>
<evidence type="ECO:0000313" key="2">
    <source>
        <dbReference type="EMBL" id="KAJ3573808.1"/>
    </source>
</evidence>
<dbReference type="EMBL" id="JANIEX010000090">
    <property type="protein sequence ID" value="KAJ3573808.1"/>
    <property type="molecule type" value="Genomic_DNA"/>
</dbReference>
<dbReference type="InterPro" id="IPR045340">
    <property type="entry name" value="DUF6533"/>
</dbReference>
<accession>A0AAD5VZB0</accession>
<comment type="caution">
    <text evidence="2">The sequence shown here is derived from an EMBL/GenBank/DDBJ whole genome shotgun (WGS) entry which is preliminary data.</text>
</comment>
<dbReference type="AlphaFoldDB" id="A0AAD5VZB0"/>
<keyword evidence="3" id="KW-1185">Reference proteome</keyword>
<dbReference type="Pfam" id="PF20151">
    <property type="entry name" value="DUF6533"/>
    <property type="match status" value="1"/>
</dbReference>
<protein>
    <recommendedName>
        <fullName evidence="1">DUF6533 domain-containing protein</fullName>
    </recommendedName>
</protein>
<dbReference type="Proteomes" id="UP001213000">
    <property type="component" value="Unassembled WGS sequence"/>
</dbReference>